<dbReference type="EMBL" id="FMZZ01000013">
    <property type="protein sequence ID" value="SDD57945.1"/>
    <property type="molecule type" value="Genomic_DNA"/>
</dbReference>
<dbReference type="Pfam" id="PF13471">
    <property type="entry name" value="Transglut_core3"/>
    <property type="match status" value="1"/>
</dbReference>
<sequence length="267" mass="28669">MDLSAENAGSSVTYLYVTAPSDIAACDLGADTATVLVNYRTGDVHTLTDESARWWAELSTTGNPASTSVLDSQSASRLVNQLRAAGLLTGTTQPCPWPAPIPGKPWRLSFGTQESQAGRAPLPHVRVRALAGGALAVAVVLLTRHIGRRSTSMARLLRLLTWAHHLGNHPATPVQAEQAVNAVRRVCLLVPGRAACLEESTAAVLLLAAYRLQVTWCHGVAADPIRLHAWVETDHGPVSEPASTTRYTPLRTIPNRTKGDHDHQPER</sequence>
<dbReference type="NCBIfam" id="NF033537">
    <property type="entry name" value="lasso_biosyn_B2"/>
    <property type="match status" value="1"/>
</dbReference>
<proteinExistence type="predicted"/>
<dbReference type="InterPro" id="IPR053521">
    <property type="entry name" value="McjB-like"/>
</dbReference>
<evidence type="ECO:0000313" key="3">
    <source>
        <dbReference type="EMBL" id="SDD57945.1"/>
    </source>
</evidence>
<gene>
    <name evidence="3" type="ORF">SAMN05216174_113136</name>
</gene>
<dbReference type="STRING" id="1271860.SAMN05216174_113136"/>
<feature type="domain" description="Microcin J25-processing protein McjB C-terminal" evidence="2">
    <location>
        <begin position="139"/>
        <end position="252"/>
    </location>
</feature>
<dbReference type="Proteomes" id="UP000199501">
    <property type="component" value="Unassembled WGS sequence"/>
</dbReference>
<feature type="region of interest" description="Disordered" evidence="1">
    <location>
        <begin position="238"/>
        <end position="267"/>
    </location>
</feature>
<dbReference type="RefSeq" id="WP_091455015.1">
    <property type="nucleotide sequence ID" value="NZ_FMZZ01000013.1"/>
</dbReference>
<dbReference type="AlphaFoldDB" id="A0A1G6VYT9"/>
<organism evidence="3 4">
    <name type="scientific">Actinokineospora iranica</name>
    <dbReference type="NCBI Taxonomy" id="1271860"/>
    <lineage>
        <taxon>Bacteria</taxon>
        <taxon>Bacillati</taxon>
        <taxon>Actinomycetota</taxon>
        <taxon>Actinomycetes</taxon>
        <taxon>Pseudonocardiales</taxon>
        <taxon>Pseudonocardiaceae</taxon>
        <taxon>Actinokineospora</taxon>
    </lineage>
</organism>
<evidence type="ECO:0000313" key="4">
    <source>
        <dbReference type="Proteomes" id="UP000199501"/>
    </source>
</evidence>
<dbReference type="InterPro" id="IPR032708">
    <property type="entry name" value="McjB_C"/>
</dbReference>
<evidence type="ECO:0000256" key="1">
    <source>
        <dbReference type="SAM" id="MobiDB-lite"/>
    </source>
</evidence>
<reference evidence="4" key="1">
    <citation type="submission" date="2016-10" db="EMBL/GenBank/DDBJ databases">
        <authorList>
            <person name="Varghese N."/>
            <person name="Submissions S."/>
        </authorList>
    </citation>
    <scope>NUCLEOTIDE SEQUENCE [LARGE SCALE GENOMIC DNA]</scope>
    <source>
        <strain evidence="4">IBRC-M 10403</strain>
    </source>
</reference>
<name>A0A1G6VYT9_9PSEU</name>
<keyword evidence="4" id="KW-1185">Reference proteome</keyword>
<feature type="compositionally biased region" description="Basic and acidic residues" evidence="1">
    <location>
        <begin position="257"/>
        <end position="267"/>
    </location>
</feature>
<evidence type="ECO:0000259" key="2">
    <source>
        <dbReference type="Pfam" id="PF13471"/>
    </source>
</evidence>
<accession>A0A1G6VYT9</accession>
<dbReference type="OrthoDB" id="583768at2"/>
<protein>
    <submittedName>
        <fullName evidence="3">Transglutaminase-like superfamily protein</fullName>
    </submittedName>
</protein>